<name>A0A9X2T0E6_9BACT</name>
<evidence type="ECO:0000313" key="2">
    <source>
        <dbReference type="EMBL" id="MCR9013805.1"/>
    </source>
</evidence>
<evidence type="ECO:0000313" key="3">
    <source>
        <dbReference type="Proteomes" id="UP001142175"/>
    </source>
</evidence>
<keyword evidence="1" id="KW-0812">Transmembrane</keyword>
<feature type="transmembrane region" description="Helical" evidence="1">
    <location>
        <begin position="26"/>
        <end position="48"/>
    </location>
</feature>
<feature type="transmembrane region" description="Helical" evidence="1">
    <location>
        <begin position="54"/>
        <end position="71"/>
    </location>
</feature>
<protein>
    <recommendedName>
        <fullName evidence="4">FUSC family protein</fullName>
    </recommendedName>
</protein>
<dbReference type="AlphaFoldDB" id="A0A9X2T0E6"/>
<comment type="caution">
    <text evidence="2">The sequence shown here is derived from an EMBL/GenBank/DDBJ whole genome shotgun (WGS) entry which is preliminary data.</text>
</comment>
<dbReference type="RefSeq" id="WP_258421698.1">
    <property type="nucleotide sequence ID" value="NZ_JANSUY010000001.1"/>
</dbReference>
<sequence>MEKKSFTEMTDDELLVEKDKLKKSKIFHATMIGFLAGILIFGLVGWGLSEEKRLGFFIPMLIPMLIIYRLVKNPKGNKDLEEALKERRLN</sequence>
<keyword evidence="1" id="KW-0472">Membrane</keyword>
<accession>A0A9X2T0E6</accession>
<dbReference type="EMBL" id="JANSUY010000001">
    <property type="protein sequence ID" value="MCR9013805.1"/>
    <property type="molecule type" value="Genomic_DNA"/>
</dbReference>
<dbReference type="Proteomes" id="UP001142175">
    <property type="component" value="Unassembled WGS sequence"/>
</dbReference>
<keyword evidence="1" id="KW-1133">Transmembrane helix</keyword>
<reference evidence="2" key="1">
    <citation type="submission" date="2022-08" db="EMBL/GenBank/DDBJ databases">
        <authorList>
            <person name="Zhang D."/>
        </authorList>
    </citation>
    <scope>NUCLEOTIDE SEQUENCE</scope>
    <source>
        <strain evidence="2">XJ19-11</strain>
    </source>
</reference>
<evidence type="ECO:0008006" key="4">
    <source>
        <dbReference type="Google" id="ProtNLM"/>
    </source>
</evidence>
<evidence type="ECO:0000256" key="1">
    <source>
        <dbReference type="SAM" id="Phobius"/>
    </source>
</evidence>
<keyword evidence="3" id="KW-1185">Reference proteome</keyword>
<proteinExistence type="predicted"/>
<gene>
    <name evidence="2" type="ORF">NU887_02095</name>
</gene>
<organism evidence="2 3">
    <name type="scientific">Aquiflexum gelatinilyticum</name>
    <dbReference type="NCBI Taxonomy" id="2961943"/>
    <lineage>
        <taxon>Bacteria</taxon>
        <taxon>Pseudomonadati</taxon>
        <taxon>Bacteroidota</taxon>
        <taxon>Cytophagia</taxon>
        <taxon>Cytophagales</taxon>
        <taxon>Cyclobacteriaceae</taxon>
        <taxon>Aquiflexum</taxon>
    </lineage>
</organism>